<reference evidence="2" key="1">
    <citation type="submission" date="2016-09" db="EMBL/GenBank/DDBJ databases">
        <authorList>
            <person name="Gulvik C.A."/>
        </authorList>
    </citation>
    <scope>NUCLEOTIDE SEQUENCE [LARGE SCALE GENOMIC DNA]</scope>
    <source>
        <strain evidence="2">LMG 26306</strain>
    </source>
</reference>
<organism evidence="1 2">
    <name type="scientific">Enterococcus quebecensis</name>
    <dbReference type="NCBI Taxonomy" id="903983"/>
    <lineage>
        <taxon>Bacteria</taxon>
        <taxon>Bacillati</taxon>
        <taxon>Bacillota</taxon>
        <taxon>Bacilli</taxon>
        <taxon>Lactobacillales</taxon>
        <taxon>Enterococcaceae</taxon>
        <taxon>Enterococcus</taxon>
    </lineage>
</organism>
<protein>
    <submittedName>
        <fullName evidence="1">Uncharacterized protein</fullName>
    </submittedName>
</protein>
<name>A0A1E5H3U3_9ENTE</name>
<evidence type="ECO:0000313" key="1">
    <source>
        <dbReference type="EMBL" id="OEG19562.1"/>
    </source>
</evidence>
<accession>A0A1E5H3U3</accession>
<comment type="caution">
    <text evidence="1">The sequence shown here is derived from an EMBL/GenBank/DDBJ whole genome shotgun (WGS) entry which is preliminary data.</text>
</comment>
<dbReference type="Proteomes" id="UP000094764">
    <property type="component" value="Unassembled WGS sequence"/>
</dbReference>
<dbReference type="AlphaFoldDB" id="A0A1E5H3U3"/>
<gene>
    <name evidence="1" type="ORF">BCR23_02405</name>
</gene>
<dbReference type="OrthoDB" id="2184895at2"/>
<evidence type="ECO:0000313" key="2">
    <source>
        <dbReference type="Proteomes" id="UP000094764"/>
    </source>
</evidence>
<dbReference type="EMBL" id="MIKB01000001">
    <property type="protein sequence ID" value="OEG19562.1"/>
    <property type="molecule type" value="Genomic_DNA"/>
</dbReference>
<dbReference type="RefSeq" id="WP_069633900.1">
    <property type="nucleotide sequence ID" value="NZ_JXKZ01000003.1"/>
</dbReference>
<proteinExistence type="predicted"/>
<sequence>MWQFIKSHLFMIKRSGLLYNMKPRNTFFLTLILGATGIPRLLNRNFISGGILLFVFIVSSNWDNDILIWIGVFDAITSIFYREPEQKKEYVEDKHRVTRSAVTKDIQKENPKETKKENTNVIEDKTIKIGNKICHFCGAPIPSNEAVCSYCRMESTQ</sequence>
<dbReference type="STRING" id="903983.BCR23_02405"/>
<keyword evidence="2" id="KW-1185">Reference proteome</keyword>